<keyword evidence="2" id="KW-1185">Reference proteome</keyword>
<proteinExistence type="predicted"/>
<organism evidence="1 2">
    <name type="scientific">Senna tora</name>
    <dbReference type="NCBI Taxonomy" id="362788"/>
    <lineage>
        <taxon>Eukaryota</taxon>
        <taxon>Viridiplantae</taxon>
        <taxon>Streptophyta</taxon>
        <taxon>Embryophyta</taxon>
        <taxon>Tracheophyta</taxon>
        <taxon>Spermatophyta</taxon>
        <taxon>Magnoliopsida</taxon>
        <taxon>eudicotyledons</taxon>
        <taxon>Gunneridae</taxon>
        <taxon>Pentapetalae</taxon>
        <taxon>rosids</taxon>
        <taxon>fabids</taxon>
        <taxon>Fabales</taxon>
        <taxon>Fabaceae</taxon>
        <taxon>Caesalpinioideae</taxon>
        <taxon>Cassia clade</taxon>
        <taxon>Senna</taxon>
    </lineage>
</organism>
<comment type="caution">
    <text evidence="1">The sequence shown here is derived from an EMBL/GenBank/DDBJ whole genome shotgun (WGS) entry which is preliminary data.</text>
</comment>
<protein>
    <submittedName>
        <fullName evidence="1">Uncharacterized protein</fullName>
    </submittedName>
</protein>
<sequence>MYYTSISRKLRLVRSQNGGIPVYHLKPEYQYHQVHRNPLPLTTDDQGKQA</sequence>
<dbReference type="EMBL" id="JAAIUW010000006">
    <property type="protein sequence ID" value="KAF7829397.1"/>
    <property type="molecule type" value="Genomic_DNA"/>
</dbReference>
<accession>A0A834TWL8</accession>
<evidence type="ECO:0000313" key="2">
    <source>
        <dbReference type="Proteomes" id="UP000634136"/>
    </source>
</evidence>
<name>A0A834TWL8_9FABA</name>
<gene>
    <name evidence="1" type="ORF">G2W53_020561</name>
</gene>
<dbReference type="AlphaFoldDB" id="A0A834TWL8"/>
<evidence type="ECO:0000313" key="1">
    <source>
        <dbReference type="EMBL" id="KAF7829397.1"/>
    </source>
</evidence>
<dbReference type="Proteomes" id="UP000634136">
    <property type="component" value="Unassembled WGS sequence"/>
</dbReference>
<reference evidence="1" key="1">
    <citation type="submission" date="2020-09" db="EMBL/GenBank/DDBJ databases">
        <title>Genome-Enabled Discovery of Anthraquinone Biosynthesis in Senna tora.</title>
        <authorList>
            <person name="Kang S.-H."/>
            <person name="Pandey R.P."/>
            <person name="Lee C.-M."/>
            <person name="Sim J.-S."/>
            <person name="Jeong J.-T."/>
            <person name="Choi B.-S."/>
            <person name="Jung M."/>
            <person name="Ginzburg D."/>
            <person name="Zhao K."/>
            <person name="Won S.Y."/>
            <person name="Oh T.-J."/>
            <person name="Yu Y."/>
            <person name="Kim N.-H."/>
            <person name="Lee O.R."/>
            <person name="Lee T.-H."/>
            <person name="Bashyal P."/>
            <person name="Kim T.-S."/>
            <person name="Lee W.-H."/>
            <person name="Kawkins C."/>
            <person name="Kim C.-K."/>
            <person name="Kim J.S."/>
            <person name="Ahn B.O."/>
            <person name="Rhee S.Y."/>
            <person name="Sohng J.K."/>
        </authorList>
    </citation>
    <scope>NUCLEOTIDE SEQUENCE</scope>
    <source>
        <tissue evidence="1">Leaf</tissue>
    </source>
</reference>